<gene>
    <name evidence="2" type="ORF">GP486_008345</name>
</gene>
<accession>A0A9P8IE56</accession>
<dbReference type="AlphaFoldDB" id="A0A9P8IE56"/>
<evidence type="ECO:0000313" key="3">
    <source>
        <dbReference type="Proteomes" id="UP000750711"/>
    </source>
</evidence>
<dbReference type="EMBL" id="JAGHQM010003095">
    <property type="protein sequence ID" value="KAH0547914.1"/>
    <property type="molecule type" value="Genomic_DNA"/>
</dbReference>
<keyword evidence="3" id="KW-1185">Reference proteome</keyword>
<evidence type="ECO:0000259" key="1">
    <source>
        <dbReference type="Pfam" id="PF25540"/>
    </source>
</evidence>
<protein>
    <recommendedName>
        <fullName evidence="1">DUF7923 domain-containing protein</fullName>
    </recommendedName>
</protein>
<organism evidence="2 3">
    <name type="scientific">Trichoglossum hirsutum</name>
    <dbReference type="NCBI Taxonomy" id="265104"/>
    <lineage>
        <taxon>Eukaryota</taxon>
        <taxon>Fungi</taxon>
        <taxon>Dikarya</taxon>
        <taxon>Ascomycota</taxon>
        <taxon>Pezizomycotina</taxon>
        <taxon>Geoglossomycetes</taxon>
        <taxon>Geoglossales</taxon>
        <taxon>Geoglossaceae</taxon>
        <taxon>Trichoglossum</taxon>
    </lineage>
</organism>
<dbReference type="InterPro" id="IPR057683">
    <property type="entry name" value="DUF7923"/>
</dbReference>
<dbReference type="PANTHER" id="PTHR37543:SF1">
    <property type="entry name" value="CCCH ZINC FINGER DNA BINDING PROTEIN (AFU_ORTHOLOGUE AFUA_5G12760)"/>
    <property type="match status" value="1"/>
</dbReference>
<dbReference type="Proteomes" id="UP000750711">
    <property type="component" value="Unassembled WGS sequence"/>
</dbReference>
<sequence length="233" mass="26889">MTMSAANGSQTYRERFEELKSVEDRKDDLIDVCHSFWLLHPESFRWEGRITNDTVYTQELVREVERLDRELQRASSDKERELECSRLWHSRYNSIKDDAHKKQAEMDRNPFILVLLDGDGMIFEDRFLQKAEEGGKEAAGMLSFSLRESIQRSMPSLSHDIRIVVRVYANTKGLARACALAGIVASPAVMEQFARGFTQSQPLFDFVDTGEGKERADYKIKGKYKLADFCLLF</sequence>
<dbReference type="Pfam" id="PF25540">
    <property type="entry name" value="DUF7923"/>
    <property type="match status" value="1"/>
</dbReference>
<comment type="caution">
    <text evidence="2">The sequence shown here is derived from an EMBL/GenBank/DDBJ whole genome shotgun (WGS) entry which is preliminary data.</text>
</comment>
<evidence type="ECO:0000313" key="2">
    <source>
        <dbReference type="EMBL" id="KAH0547914.1"/>
    </source>
</evidence>
<name>A0A9P8IE56_9PEZI</name>
<dbReference type="PANTHER" id="PTHR37543">
    <property type="entry name" value="CCCH ZINC FINGER DNA BINDING PROTEIN (AFU_ORTHOLOGUE AFUA_5G12760)"/>
    <property type="match status" value="1"/>
</dbReference>
<feature type="domain" description="DUF7923" evidence="1">
    <location>
        <begin position="106"/>
        <end position="226"/>
    </location>
</feature>
<proteinExistence type="predicted"/>
<reference evidence="2" key="1">
    <citation type="submission" date="2021-03" db="EMBL/GenBank/DDBJ databases">
        <title>Comparative genomics and phylogenomic investigation of the class Geoglossomycetes provide insights into ecological specialization and systematics.</title>
        <authorList>
            <person name="Melie T."/>
            <person name="Pirro S."/>
            <person name="Miller A.N."/>
            <person name="Quandt A."/>
        </authorList>
    </citation>
    <scope>NUCLEOTIDE SEQUENCE</scope>
    <source>
        <strain evidence="2">CAQ_001_2017</strain>
    </source>
</reference>